<keyword evidence="1" id="KW-1133">Transmembrane helix</keyword>
<name>A0A6F9DV76_9ASCI</name>
<dbReference type="SUPFAM" id="SSF56059">
    <property type="entry name" value="Glutathione synthetase ATP-binding domain-like"/>
    <property type="match status" value="1"/>
</dbReference>
<dbReference type="Gene3D" id="3.30.470.20">
    <property type="entry name" value="ATP-grasp fold, B domain"/>
    <property type="match status" value="1"/>
</dbReference>
<dbReference type="InterPro" id="IPR053317">
    <property type="entry name" value="Tubulin_polyglutamylase"/>
</dbReference>
<reference evidence="2" key="1">
    <citation type="submission" date="2020-04" db="EMBL/GenBank/DDBJ databases">
        <authorList>
            <person name="Neveu A P."/>
        </authorList>
    </citation>
    <scope>NUCLEOTIDE SEQUENCE</scope>
    <source>
        <tissue evidence="2">Whole embryo</tissue>
    </source>
</reference>
<evidence type="ECO:0000313" key="2">
    <source>
        <dbReference type="EMBL" id="CAB3267357.1"/>
    </source>
</evidence>
<dbReference type="PROSITE" id="PS51221">
    <property type="entry name" value="TTL"/>
    <property type="match status" value="1"/>
</dbReference>
<keyword evidence="1" id="KW-0472">Membrane</keyword>
<dbReference type="EMBL" id="LR791495">
    <property type="protein sequence ID" value="CAB3267357.1"/>
    <property type="molecule type" value="mRNA"/>
</dbReference>
<protein>
    <submittedName>
        <fullName evidence="2">Probable beta-tubulin polyglutamylase</fullName>
    </submittedName>
</protein>
<dbReference type="AlphaFoldDB" id="A0A6F9DV76"/>
<proteinExistence type="evidence at transcript level"/>
<sequence>MLPVWSLRCINKYLRSMGVGVLSRSKFLFVILGVIVTGFCFLGLRLSEIIQLQKRQLSIQATSHVQRVPVNLGEKKSSTNHLTYWLIAKNAESPHMQHVRNVFRMCGYDRLDKVSSSWDVVWSYEYPFPSKIKPEDIKPNQLINHFPGSGYLTSKVFLVKSKLSYIPTAFELPKDKDQFTKFAKANPEKLWVQKSNNHRGITIKSVDGLDLSASNTFVQEFVSDPFLIDNRKFDIGIYTVITSIDPLRVYVYDGEWLIRFCPEDYAPLDVKNPRKYVVEDDYTPTWEMPSLRDYYVRLKLSHRESILAYVRSQNLDADSLPRRIYDAVGDMILEKQTHFIKSLEKYPYGSSTFFEMVRFDFVLDSKLNIYLMEVNMSPNLSSAHFSANALLYEQVLLNTFSVAGITSKLLQVHESVQPDILVSVKDIQVYEKECSQCASCATQLCKLCVPCLTPTMKTNLERAYREHTNRMQCARAFPKPVSELGKGTKENTNNHLTENDKLMELWFTGMCRKSSAWCQ</sequence>
<dbReference type="PANTHER" id="PTHR47113:SF1">
    <property type="entry name" value="LD09343P"/>
    <property type="match status" value="1"/>
</dbReference>
<dbReference type="PANTHER" id="PTHR47113">
    <property type="entry name" value="LD09343P"/>
    <property type="match status" value="1"/>
</dbReference>
<keyword evidence="1" id="KW-0812">Transmembrane</keyword>
<accession>A0A6F9DV76</accession>
<dbReference type="Pfam" id="PF03133">
    <property type="entry name" value="TTL"/>
    <property type="match status" value="1"/>
</dbReference>
<dbReference type="InterPro" id="IPR004344">
    <property type="entry name" value="TTL/TTLL_fam"/>
</dbReference>
<feature type="transmembrane region" description="Helical" evidence="1">
    <location>
        <begin position="27"/>
        <end position="46"/>
    </location>
</feature>
<evidence type="ECO:0000256" key="1">
    <source>
        <dbReference type="SAM" id="Phobius"/>
    </source>
</evidence>
<gene>
    <name evidence="2" type="primary">Ttll5-001</name>
</gene>
<organism evidence="2">
    <name type="scientific">Phallusia mammillata</name>
    <dbReference type="NCBI Taxonomy" id="59560"/>
    <lineage>
        <taxon>Eukaryota</taxon>
        <taxon>Metazoa</taxon>
        <taxon>Chordata</taxon>
        <taxon>Tunicata</taxon>
        <taxon>Ascidiacea</taxon>
        <taxon>Phlebobranchia</taxon>
        <taxon>Ascidiidae</taxon>
        <taxon>Phallusia</taxon>
    </lineage>
</organism>